<evidence type="ECO:0000313" key="3">
    <source>
        <dbReference type="Proteomes" id="UP000063275"/>
    </source>
</evidence>
<proteinExistence type="predicted"/>
<reference evidence="2 3" key="1">
    <citation type="submission" date="2015-11" db="EMBL/GenBank/DDBJ databases">
        <authorList>
            <person name="Zhang Y."/>
            <person name="Guo Z."/>
        </authorList>
    </citation>
    <scope>NUCLEOTIDE SEQUENCE [LARGE SCALE GENOMIC DNA]</scope>
    <source>
        <strain evidence="2 3">ChDC F174</strain>
    </source>
</reference>
<evidence type="ECO:0000256" key="1">
    <source>
        <dbReference type="SAM" id="Coils"/>
    </source>
</evidence>
<dbReference type="KEGG" id="fhw:RN87_03595"/>
<accession>A0A0S2ZLD7</accession>
<keyword evidence="1" id="KW-0175">Coiled coil</keyword>
<name>A0A0S2ZLD7_9FUSO</name>
<dbReference type="Proteomes" id="UP000063275">
    <property type="component" value="Chromosome"/>
</dbReference>
<dbReference type="RefSeq" id="WP_029493206.1">
    <property type="nucleotide sequence ID" value="NZ_ATKF01000051.1"/>
</dbReference>
<dbReference type="Gene3D" id="1.10.287.1490">
    <property type="match status" value="1"/>
</dbReference>
<dbReference type="AlphaFoldDB" id="A0A0S2ZLD7"/>
<protein>
    <submittedName>
        <fullName evidence="2">Uncharacterized protein</fullName>
    </submittedName>
</protein>
<organism evidence="2">
    <name type="scientific">Fusobacterium hwasookii ChDC F174</name>
    <dbReference type="NCBI Taxonomy" id="1307442"/>
    <lineage>
        <taxon>Bacteria</taxon>
        <taxon>Fusobacteriati</taxon>
        <taxon>Fusobacteriota</taxon>
        <taxon>Fusobacteriia</taxon>
        <taxon>Fusobacteriales</taxon>
        <taxon>Fusobacteriaceae</taxon>
        <taxon>Fusobacterium</taxon>
    </lineage>
</organism>
<feature type="coiled-coil region" evidence="1">
    <location>
        <begin position="116"/>
        <end position="327"/>
    </location>
</feature>
<sequence length="474" mass="55632">MEDKEKEISENNNSNEIGRIDELKNFIMGEYKEALLRTIEINNLGSLRERIYELDTKYGEMIEDFKKNIDLIKELGERISTIDTKYSNSIESLKNDEIKNLNTKYLDVLGKFDDLKDKIIKDKDEIIQKLEEQLREKEEKLENKRTELEENKASTLNLKQKLEQEKVNNEREVNALNEQLREKKAELVRKINELEEKTAYIQKLTQDLEQEKANNEREVNTLNEQLREKEAGVERKTSELEEKTAYIQKLTQELELEKANNQREVNTLNEQLREKKVELVMKNDQLTFLGEEIRNQKAELKDKEYKISILEEKMEKEKIENENLIGELKIKLNTFYDKIEKPYENLLKAITESTKADTIGNYLGFNNEKGLSKSMILFALASDDNLARKIALFYSERKEIMVEEDFRIVKEVNNIYVNKPWGILYAEAEGPYQSSLLKDRKSSSIYKNFTAMYSPAYRPDENGNSPIKGIVDGK</sequence>
<evidence type="ECO:0000313" key="2">
    <source>
        <dbReference type="EMBL" id="ALQ39639.1"/>
    </source>
</evidence>
<dbReference type="EMBL" id="CP013331">
    <property type="protein sequence ID" value="ALQ39639.1"/>
    <property type="molecule type" value="Genomic_DNA"/>
</dbReference>
<gene>
    <name evidence="2" type="ORF">RN87_03595</name>
</gene>